<feature type="compositionally biased region" description="Basic and acidic residues" evidence="2">
    <location>
        <begin position="529"/>
        <end position="549"/>
    </location>
</feature>
<feature type="compositionally biased region" description="Low complexity" evidence="2">
    <location>
        <begin position="947"/>
        <end position="956"/>
    </location>
</feature>
<evidence type="ECO:0000256" key="2">
    <source>
        <dbReference type="SAM" id="MobiDB-lite"/>
    </source>
</evidence>
<dbReference type="GO" id="GO:0007165">
    <property type="term" value="P:signal transduction"/>
    <property type="evidence" value="ECO:0007669"/>
    <property type="project" value="TreeGrafter"/>
</dbReference>
<dbReference type="PANTHER" id="PTHR16181:SF29">
    <property type="entry name" value="PROTEIN FAM83A-RELATED"/>
    <property type="match status" value="1"/>
</dbReference>
<feature type="region of interest" description="Disordered" evidence="2">
    <location>
        <begin position="926"/>
        <end position="964"/>
    </location>
</feature>
<feature type="compositionally biased region" description="Basic and acidic residues" evidence="2">
    <location>
        <begin position="926"/>
        <end position="946"/>
    </location>
</feature>
<feature type="region of interest" description="Disordered" evidence="2">
    <location>
        <begin position="524"/>
        <end position="580"/>
    </location>
</feature>
<evidence type="ECO:0000256" key="1">
    <source>
        <dbReference type="ARBA" id="ARBA00006937"/>
    </source>
</evidence>
<feature type="region of interest" description="Disordered" evidence="2">
    <location>
        <begin position="471"/>
        <end position="501"/>
    </location>
</feature>
<sequence>MSNSHEQSLDENVVFLPVSETSPEFLYSETERLAVERLLNGGPEAFYSAAGSEHASCFLSPEEVTDITNWTQDYHLSPIPREREHWDNGLDSDYDMGYCSTYYPAFSDTPPPGLALGWPESCLWEQENSIKVYTSPPAEGEPSVREVIRQQLQKATQVIAIATDRLTDCAVIGDLHNAASRGVPVYIILNQRSTHENTLLRLWHPNIQVRVLGGKSFCSRAGRMVVGEMKDKFVLVDLQTVIHGSYSLTWSDAHLHRQLVTVLTGSVVDSFDREFRILFAASSPVPEPRRASISQITNHVNNFSDLRFPKHLPYIDAEIINPPSPPSDTLLDWEEMGPLEKHQDVFLQDKPLMNNVTAMDMKPKFMDNFFSNKHMEIDKKRFSEPPPPTSPVNNYVSHLFTSHSKTKPTVKEPQSPEMRIETRIEPMVEKTVLRQISQENTKYDKYLKRHEKQPDLLHNVNTFSHIKSRLEVKEEPTVKDETSSSRDGSVIKMENAPASRKPVILRMNHTEDTSSLSDIVNRIKQKQSTQEHTKDHSRDHPKDLLRERSQTAFSQLNRSMSERKTLEHMKDHSRDQLKDHNRDLLRERTQTTFPELNKSMLEQKTLEHVQDHSRDQLTDNTRDHPKDLLRERSQTAFPELNKSMVQQNTLEHTKDHLRDLQRDHQKDYTIDLLRERSQTAFPQLNRSMSERKTLEHVQDHSRDHLKNHQNNKYLLDLLRERSQTTFPEPTRSLVEHNSLEHTKDHLRDHLKDHTRDHPKDPLRERSQTAFPELNKSMIEQNSQEHAKDHLRDHLKDHTRDQLKDHTRDALRERSQTAFPELKTSMVKQNSQEHAKDHLRDHLMGHTRDQLKDHTRDPLRERSQTALLELNKSMVQQNTLEPTKDHLRDLQRDHQKDYTKDLLRERSQTTFPELNKPMVERKTLEHIQDHTRDHMRDHTSDPLRERSQTSSSEISRSMVELSVKSPVQDEKTIPVPRFRAGTLDVELLTPALALMQKRNDTVRTALFRSPLNFQPRDRPRSYAFGSDWKGTLSELDTQTEGH</sequence>
<comment type="caution">
    <text evidence="4">The sequence shown here is derived from an EMBL/GenBank/DDBJ whole genome shotgun (WGS) entry which is preliminary data.</text>
</comment>
<feature type="compositionally biased region" description="Basic and acidic residues" evidence="2">
    <location>
        <begin position="471"/>
        <end position="484"/>
    </location>
</feature>
<protein>
    <recommendedName>
        <fullName evidence="3">Scaffolding anchor of CK1 domain-containing protein</fullName>
    </recommendedName>
</protein>
<evidence type="ECO:0000313" key="4">
    <source>
        <dbReference type="EMBL" id="KAK7915410.1"/>
    </source>
</evidence>
<feature type="domain" description="Scaffolding anchor of CK1" evidence="3">
    <location>
        <begin position="17"/>
        <end position="284"/>
    </location>
</feature>
<feature type="region of interest" description="Disordered" evidence="2">
    <location>
        <begin position="1015"/>
        <end position="1041"/>
    </location>
</feature>
<dbReference type="InterPro" id="IPR012461">
    <property type="entry name" value="SACK1"/>
</dbReference>
<feature type="region of interest" description="Disordered" evidence="2">
    <location>
        <begin position="726"/>
        <end position="765"/>
    </location>
</feature>
<dbReference type="Pfam" id="PF07894">
    <property type="entry name" value="SACK1"/>
    <property type="match status" value="1"/>
</dbReference>
<accession>A0AAW0P1S8</accession>
<dbReference type="SUPFAM" id="SSF56024">
    <property type="entry name" value="Phospholipase D/nuclease"/>
    <property type="match status" value="1"/>
</dbReference>
<dbReference type="EMBL" id="JBBPFD010000008">
    <property type="protein sequence ID" value="KAK7915410.1"/>
    <property type="molecule type" value="Genomic_DNA"/>
</dbReference>
<dbReference type="AlphaFoldDB" id="A0AAW0P1S8"/>
<feature type="compositionally biased region" description="Polar residues" evidence="2">
    <location>
        <begin position="550"/>
        <end position="559"/>
    </location>
</feature>
<proteinExistence type="inferred from homology"/>
<dbReference type="GO" id="GO:0019901">
    <property type="term" value="F:protein kinase binding"/>
    <property type="evidence" value="ECO:0007669"/>
    <property type="project" value="TreeGrafter"/>
</dbReference>
<dbReference type="InterPro" id="IPR050944">
    <property type="entry name" value="FAM83"/>
</dbReference>
<dbReference type="Gene3D" id="3.30.870.10">
    <property type="entry name" value="Endonuclease Chain A"/>
    <property type="match status" value="1"/>
</dbReference>
<gene>
    <name evidence="4" type="ORF">WMY93_011171</name>
</gene>
<feature type="compositionally biased region" description="Basic and acidic residues" evidence="2">
    <location>
        <begin position="733"/>
        <end position="765"/>
    </location>
</feature>
<keyword evidence="5" id="KW-1185">Reference proteome</keyword>
<reference evidence="5" key="1">
    <citation type="submission" date="2024-04" db="EMBL/GenBank/DDBJ databases">
        <title>Salinicola lusitanus LLJ914,a marine bacterium isolated from the Okinawa Trough.</title>
        <authorList>
            <person name="Li J."/>
        </authorList>
    </citation>
    <scope>NUCLEOTIDE SEQUENCE [LARGE SCALE GENOMIC DNA]</scope>
</reference>
<dbReference type="PANTHER" id="PTHR16181">
    <property type="entry name" value="PROTEIN FAM83A-RELATED"/>
    <property type="match status" value="1"/>
</dbReference>
<feature type="compositionally biased region" description="Basic and acidic residues" evidence="2">
    <location>
        <begin position="560"/>
        <end position="580"/>
    </location>
</feature>
<evidence type="ECO:0000259" key="3">
    <source>
        <dbReference type="Pfam" id="PF07894"/>
    </source>
</evidence>
<evidence type="ECO:0000313" key="5">
    <source>
        <dbReference type="Proteomes" id="UP001460270"/>
    </source>
</evidence>
<organism evidence="4 5">
    <name type="scientific">Mugilogobius chulae</name>
    <name type="common">yellowstripe goby</name>
    <dbReference type="NCBI Taxonomy" id="88201"/>
    <lineage>
        <taxon>Eukaryota</taxon>
        <taxon>Metazoa</taxon>
        <taxon>Chordata</taxon>
        <taxon>Craniata</taxon>
        <taxon>Vertebrata</taxon>
        <taxon>Euteleostomi</taxon>
        <taxon>Actinopterygii</taxon>
        <taxon>Neopterygii</taxon>
        <taxon>Teleostei</taxon>
        <taxon>Neoteleostei</taxon>
        <taxon>Acanthomorphata</taxon>
        <taxon>Gobiaria</taxon>
        <taxon>Gobiiformes</taxon>
        <taxon>Gobioidei</taxon>
        <taxon>Gobiidae</taxon>
        <taxon>Gobionellinae</taxon>
        <taxon>Mugilogobius</taxon>
    </lineage>
</organism>
<name>A0AAW0P1S8_9GOBI</name>
<dbReference type="Proteomes" id="UP001460270">
    <property type="component" value="Unassembled WGS sequence"/>
</dbReference>
<comment type="similarity">
    <text evidence="1">Belongs to the FAM83 family.</text>
</comment>